<dbReference type="KEGG" id="lak:106171487"/>
<evidence type="ECO:0000256" key="8">
    <source>
        <dbReference type="ARBA" id="ARBA00022982"/>
    </source>
</evidence>
<keyword evidence="9" id="KW-0496">Mitochondrion</keyword>
<dbReference type="AlphaFoldDB" id="A0A1S3JAG4"/>
<keyword evidence="15" id="KW-1185">Reference proteome</keyword>
<dbReference type="InterPro" id="IPR007741">
    <property type="entry name" value="Ribosomal_mL43/mS25/NADH_DH"/>
</dbReference>
<evidence type="ECO:0000256" key="1">
    <source>
        <dbReference type="ARBA" id="ARBA00003195"/>
    </source>
</evidence>
<dbReference type="PANTHER" id="PTHR12878">
    <property type="entry name" value="NADH-UBIQUINONE OXIDOREDUCTASE B8 SUBUNIT"/>
    <property type="match status" value="1"/>
</dbReference>
<gene>
    <name evidence="16" type="primary">LOC106171487</name>
</gene>
<reference evidence="16" key="1">
    <citation type="submission" date="2025-08" db="UniProtKB">
        <authorList>
            <consortium name="RefSeq"/>
        </authorList>
    </citation>
    <scope>IDENTIFICATION</scope>
    <source>
        <tissue evidence="16">Gonads</tissue>
    </source>
</reference>
<keyword evidence="8" id="KW-0249">Electron transport</keyword>
<evidence type="ECO:0000256" key="13">
    <source>
        <dbReference type="PIRSR" id="PIRSR005822-1"/>
    </source>
</evidence>
<sequence length="95" mass="10810">MAAGKIAKFGNHLKELRIHLCQKSPQSQGVREFIENHYVPLKQANPRFPILIRECQGVQPVLYARYEFGKESSMSLASKTKDQILQEILTLAKAK</sequence>
<evidence type="ECO:0000256" key="10">
    <source>
        <dbReference type="ARBA" id="ARBA00023136"/>
    </source>
</evidence>
<dbReference type="InterPro" id="IPR016464">
    <property type="entry name" value="NADH_Ub_cplx-1_asu_su-2"/>
</dbReference>
<keyword evidence="5" id="KW-0813">Transport</keyword>
<dbReference type="Proteomes" id="UP000085678">
    <property type="component" value="Unplaced"/>
</dbReference>
<keyword evidence="6" id="KW-0679">Respiratory chain</keyword>
<dbReference type="OMA" id="FIEQQYV"/>
<proteinExistence type="inferred from homology"/>
<evidence type="ECO:0000313" key="15">
    <source>
        <dbReference type="Proteomes" id="UP000085678"/>
    </source>
</evidence>
<dbReference type="SUPFAM" id="SSF52833">
    <property type="entry name" value="Thioredoxin-like"/>
    <property type="match status" value="1"/>
</dbReference>
<keyword evidence="7" id="KW-0999">Mitochondrion inner membrane</keyword>
<dbReference type="SMART" id="SM00916">
    <property type="entry name" value="L51_S25_CI-B8"/>
    <property type="match status" value="1"/>
</dbReference>
<dbReference type="GO" id="GO:0005743">
    <property type="term" value="C:mitochondrial inner membrane"/>
    <property type="evidence" value="ECO:0007669"/>
    <property type="project" value="UniProtKB-SubCell"/>
</dbReference>
<dbReference type="PANTHER" id="PTHR12878:SF0">
    <property type="entry name" value="NADH DEHYDROGENASE [UBIQUINONE] 1 ALPHA SUBCOMPLEX SUBUNIT 2"/>
    <property type="match status" value="1"/>
</dbReference>
<dbReference type="RefSeq" id="XP_013407313.1">
    <property type="nucleotide sequence ID" value="XM_013551859.1"/>
</dbReference>
<dbReference type="InParanoid" id="A0A1S3JAG4"/>
<dbReference type="Pfam" id="PF05047">
    <property type="entry name" value="L51_S25_CI-B8"/>
    <property type="match status" value="1"/>
</dbReference>
<dbReference type="Gene3D" id="3.40.30.10">
    <property type="entry name" value="Glutaredoxin"/>
    <property type="match status" value="1"/>
</dbReference>
<evidence type="ECO:0000256" key="3">
    <source>
        <dbReference type="ARBA" id="ARBA00008939"/>
    </source>
</evidence>
<keyword evidence="10" id="KW-0472">Membrane</keyword>
<evidence type="ECO:0000256" key="4">
    <source>
        <dbReference type="ARBA" id="ARBA00016394"/>
    </source>
</evidence>
<feature type="disulfide bond" description="Redox-active" evidence="13">
    <location>
        <begin position="21"/>
        <end position="55"/>
    </location>
</feature>
<evidence type="ECO:0000256" key="9">
    <source>
        <dbReference type="ARBA" id="ARBA00023128"/>
    </source>
</evidence>
<evidence type="ECO:0000256" key="12">
    <source>
        <dbReference type="ARBA" id="ARBA00032513"/>
    </source>
</evidence>
<organism evidence="15 16">
    <name type="scientific">Lingula anatina</name>
    <name type="common">Brachiopod</name>
    <name type="synonym">Lingula unguis</name>
    <dbReference type="NCBI Taxonomy" id="7574"/>
    <lineage>
        <taxon>Eukaryota</taxon>
        <taxon>Metazoa</taxon>
        <taxon>Spiralia</taxon>
        <taxon>Lophotrochozoa</taxon>
        <taxon>Brachiopoda</taxon>
        <taxon>Linguliformea</taxon>
        <taxon>Lingulata</taxon>
        <taxon>Lingulida</taxon>
        <taxon>Linguloidea</taxon>
        <taxon>Lingulidae</taxon>
        <taxon>Lingula</taxon>
    </lineage>
</organism>
<evidence type="ECO:0000313" key="16">
    <source>
        <dbReference type="RefSeq" id="XP_013407313.1"/>
    </source>
</evidence>
<evidence type="ECO:0000256" key="7">
    <source>
        <dbReference type="ARBA" id="ARBA00022792"/>
    </source>
</evidence>
<evidence type="ECO:0000256" key="11">
    <source>
        <dbReference type="ARBA" id="ARBA00031441"/>
    </source>
</evidence>
<dbReference type="InterPro" id="IPR036249">
    <property type="entry name" value="Thioredoxin-like_sf"/>
</dbReference>
<accession>A0A1S3JAG4</accession>
<comment type="subcellular location">
    <subcellularLocation>
        <location evidence="2">Mitochondrion inner membrane</location>
        <topology evidence="2">Peripheral membrane protein</topology>
        <orientation evidence="2">Matrix side</orientation>
    </subcellularLocation>
</comment>
<evidence type="ECO:0000259" key="14">
    <source>
        <dbReference type="SMART" id="SM00916"/>
    </source>
</evidence>
<protein>
    <recommendedName>
        <fullName evidence="4">NADH dehydrogenase [ubiquinone] 1 alpha subcomplex subunit 2</fullName>
    </recommendedName>
    <alternativeName>
        <fullName evidence="11">Complex I-B8</fullName>
    </alternativeName>
    <alternativeName>
        <fullName evidence="12">NADH-ubiquinone oxidoreductase B8 subunit</fullName>
    </alternativeName>
</protein>
<dbReference type="FunCoup" id="A0A1S3JAG4">
    <property type="interactions" value="1221"/>
</dbReference>
<comment type="similarity">
    <text evidence="3">Belongs to the complex I NDUFA2 subunit family.</text>
</comment>
<evidence type="ECO:0000256" key="2">
    <source>
        <dbReference type="ARBA" id="ARBA00004443"/>
    </source>
</evidence>
<dbReference type="GeneID" id="106171487"/>
<dbReference type="PIRSF" id="PIRSF005822">
    <property type="entry name" value="NDUA2"/>
    <property type="match status" value="1"/>
</dbReference>
<feature type="domain" description="Ribosomal protein/NADH dehydrogenase" evidence="14">
    <location>
        <begin position="22"/>
        <end position="95"/>
    </location>
</feature>
<dbReference type="STRING" id="7574.A0A1S3JAG4"/>
<name>A0A1S3JAG4_LINAN</name>
<dbReference type="OrthoDB" id="10250268at2759"/>
<evidence type="ECO:0000256" key="5">
    <source>
        <dbReference type="ARBA" id="ARBA00022448"/>
    </source>
</evidence>
<evidence type="ECO:0000256" key="6">
    <source>
        <dbReference type="ARBA" id="ARBA00022660"/>
    </source>
</evidence>
<keyword evidence="13" id="KW-1015">Disulfide bond</keyword>
<comment type="function">
    <text evidence="1">Accessory subunit of the mitochondrial membrane respiratory chain NADH dehydrogenase (Complex I), that is believed not to be involved in catalysis. Complex I functions in the transfer of electrons from NADH to the respiratory chain. The immediate electron acceptor for the enzyme is believed to be ubiquinone.</text>
</comment>